<reference evidence="1 2" key="1">
    <citation type="journal article" date="2015" name="Genome Announc.">
        <title>Expanding the biotechnology potential of lactobacilli through comparative genomics of 213 strains and associated genera.</title>
        <authorList>
            <person name="Sun Z."/>
            <person name="Harris H.M."/>
            <person name="McCann A."/>
            <person name="Guo C."/>
            <person name="Argimon S."/>
            <person name="Zhang W."/>
            <person name="Yang X."/>
            <person name="Jeffery I.B."/>
            <person name="Cooney J.C."/>
            <person name="Kagawa T.F."/>
            <person name="Liu W."/>
            <person name="Song Y."/>
            <person name="Salvetti E."/>
            <person name="Wrobel A."/>
            <person name="Rasinkangas P."/>
            <person name="Parkhill J."/>
            <person name="Rea M.C."/>
            <person name="O'Sullivan O."/>
            <person name="Ritari J."/>
            <person name="Douillard F.P."/>
            <person name="Paul Ross R."/>
            <person name="Yang R."/>
            <person name="Briner A.E."/>
            <person name="Felis G.E."/>
            <person name="de Vos W.M."/>
            <person name="Barrangou R."/>
            <person name="Klaenhammer T.R."/>
            <person name="Caufield P.W."/>
            <person name="Cui Y."/>
            <person name="Zhang H."/>
            <person name="O'Toole P.W."/>
        </authorList>
    </citation>
    <scope>NUCLEOTIDE SEQUENCE [LARGE SCALE GENOMIC DNA]</scope>
    <source>
        <strain evidence="1 2">DSM 24302</strain>
    </source>
</reference>
<dbReference type="EMBL" id="AYZR01000004">
    <property type="protein sequence ID" value="KRM94548.1"/>
    <property type="molecule type" value="Genomic_DNA"/>
</dbReference>
<proteinExistence type="predicted"/>
<name>A0A0R2CXU8_9LACO</name>
<protein>
    <submittedName>
        <fullName evidence="1">Uncharacterized protein</fullName>
    </submittedName>
</protein>
<dbReference type="SUPFAM" id="SSF53254">
    <property type="entry name" value="Phosphoglycerate mutase-like"/>
    <property type="match status" value="1"/>
</dbReference>
<sequence length="55" mass="6160">MLDSKHIIIVVHGNLSKYVEGISDEDIINLEMATGELVVYDFADKLNVVLKTKLD</sequence>
<dbReference type="STRING" id="1423802.FC56_GL001506"/>
<keyword evidence="2" id="KW-1185">Reference proteome</keyword>
<dbReference type="InterPro" id="IPR029033">
    <property type="entry name" value="His_PPase_superfam"/>
</dbReference>
<dbReference type="Gene3D" id="3.40.50.1240">
    <property type="entry name" value="Phosphoglycerate mutase-like"/>
    <property type="match status" value="1"/>
</dbReference>
<dbReference type="Proteomes" id="UP000051256">
    <property type="component" value="Unassembled WGS sequence"/>
</dbReference>
<evidence type="ECO:0000313" key="1">
    <source>
        <dbReference type="EMBL" id="KRM94548.1"/>
    </source>
</evidence>
<organism evidence="1 2">
    <name type="scientific">Lentilactobacillus senioris DSM 24302 = JCM 17472</name>
    <dbReference type="NCBI Taxonomy" id="1423802"/>
    <lineage>
        <taxon>Bacteria</taxon>
        <taxon>Bacillati</taxon>
        <taxon>Bacillota</taxon>
        <taxon>Bacilli</taxon>
        <taxon>Lactobacillales</taxon>
        <taxon>Lactobacillaceae</taxon>
        <taxon>Lentilactobacillus</taxon>
    </lineage>
</organism>
<evidence type="ECO:0000313" key="2">
    <source>
        <dbReference type="Proteomes" id="UP000051256"/>
    </source>
</evidence>
<dbReference type="AlphaFoldDB" id="A0A0R2CXU8"/>
<accession>A0A0R2CXU8</accession>
<gene>
    <name evidence="1" type="ORF">FC56_GL001506</name>
</gene>
<comment type="caution">
    <text evidence="1">The sequence shown here is derived from an EMBL/GenBank/DDBJ whole genome shotgun (WGS) entry which is preliminary data.</text>
</comment>